<gene>
    <name evidence="8" type="ORF">ACFSR5_09540</name>
</gene>
<dbReference type="PANTHER" id="PTHR48111:SF40">
    <property type="entry name" value="PHOSPHATE REGULON TRANSCRIPTIONAL REGULATORY PROTEIN PHOB"/>
    <property type="match status" value="1"/>
</dbReference>
<keyword evidence="1 4" id="KW-0597">Phosphoprotein</keyword>
<protein>
    <submittedName>
        <fullName evidence="8">Response regulator transcription factor</fullName>
    </submittedName>
</protein>
<dbReference type="Pfam" id="PF00486">
    <property type="entry name" value="Trans_reg_C"/>
    <property type="match status" value="1"/>
</dbReference>
<name>A0ABW5KFV4_9SPHI</name>
<dbReference type="PROSITE" id="PS51755">
    <property type="entry name" value="OMPR_PHOB"/>
    <property type="match status" value="1"/>
</dbReference>
<reference evidence="9" key="1">
    <citation type="journal article" date="2019" name="Int. J. Syst. Evol. Microbiol.">
        <title>The Global Catalogue of Microorganisms (GCM) 10K type strain sequencing project: providing services to taxonomists for standard genome sequencing and annotation.</title>
        <authorList>
            <consortium name="The Broad Institute Genomics Platform"/>
            <consortium name="The Broad Institute Genome Sequencing Center for Infectious Disease"/>
            <person name="Wu L."/>
            <person name="Ma J."/>
        </authorList>
    </citation>
    <scope>NUCLEOTIDE SEQUENCE [LARGE SCALE GENOMIC DNA]</scope>
    <source>
        <strain evidence="9">KCTC 42662</strain>
    </source>
</reference>
<proteinExistence type="predicted"/>
<dbReference type="EMBL" id="JBHULR010000003">
    <property type="protein sequence ID" value="MFD2547886.1"/>
    <property type="molecule type" value="Genomic_DNA"/>
</dbReference>
<evidence type="ECO:0000256" key="2">
    <source>
        <dbReference type="ARBA" id="ARBA00023012"/>
    </source>
</evidence>
<dbReference type="Proteomes" id="UP001597545">
    <property type="component" value="Unassembled WGS sequence"/>
</dbReference>
<keyword evidence="3 5" id="KW-0238">DNA-binding</keyword>
<dbReference type="Gene3D" id="1.10.10.10">
    <property type="entry name" value="Winged helix-like DNA-binding domain superfamily/Winged helix DNA-binding domain"/>
    <property type="match status" value="1"/>
</dbReference>
<feature type="domain" description="OmpR/PhoB-type" evidence="7">
    <location>
        <begin position="126"/>
        <end position="223"/>
    </location>
</feature>
<dbReference type="SMART" id="SM00448">
    <property type="entry name" value="REC"/>
    <property type="match status" value="1"/>
</dbReference>
<evidence type="ECO:0000256" key="5">
    <source>
        <dbReference type="PROSITE-ProRule" id="PRU01091"/>
    </source>
</evidence>
<organism evidence="8 9">
    <name type="scientific">Sphingobacterium suaedae</name>
    <dbReference type="NCBI Taxonomy" id="1686402"/>
    <lineage>
        <taxon>Bacteria</taxon>
        <taxon>Pseudomonadati</taxon>
        <taxon>Bacteroidota</taxon>
        <taxon>Sphingobacteriia</taxon>
        <taxon>Sphingobacteriales</taxon>
        <taxon>Sphingobacteriaceae</taxon>
        <taxon>Sphingobacterium</taxon>
    </lineage>
</organism>
<feature type="DNA-binding region" description="OmpR/PhoB-type" evidence="5">
    <location>
        <begin position="126"/>
        <end position="223"/>
    </location>
</feature>
<dbReference type="InterPro" id="IPR016032">
    <property type="entry name" value="Sig_transdc_resp-reg_C-effctor"/>
</dbReference>
<dbReference type="Gene3D" id="3.40.50.2300">
    <property type="match status" value="1"/>
</dbReference>
<dbReference type="InterPro" id="IPR039420">
    <property type="entry name" value="WalR-like"/>
</dbReference>
<evidence type="ECO:0000313" key="9">
    <source>
        <dbReference type="Proteomes" id="UP001597545"/>
    </source>
</evidence>
<dbReference type="Pfam" id="PF00072">
    <property type="entry name" value="Response_reg"/>
    <property type="match status" value="1"/>
</dbReference>
<dbReference type="Gene3D" id="6.10.250.690">
    <property type="match status" value="1"/>
</dbReference>
<dbReference type="PROSITE" id="PS50110">
    <property type="entry name" value="RESPONSE_REGULATORY"/>
    <property type="match status" value="1"/>
</dbReference>
<evidence type="ECO:0000313" key="8">
    <source>
        <dbReference type="EMBL" id="MFD2547886.1"/>
    </source>
</evidence>
<dbReference type="InterPro" id="IPR036388">
    <property type="entry name" value="WH-like_DNA-bd_sf"/>
</dbReference>
<dbReference type="InterPro" id="IPR001789">
    <property type="entry name" value="Sig_transdc_resp-reg_receiver"/>
</dbReference>
<evidence type="ECO:0000256" key="4">
    <source>
        <dbReference type="PROSITE-ProRule" id="PRU00169"/>
    </source>
</evidence>
<feature type="domain" description="Response regulatory" evidence="6">
    <location>
        <begin position="3"/>
        <end position="117"/>
    </location>
</feature>
<dbReference type="CDD" id="cd00383">
    <property type="entry name" value="trans_reg_C"/>
    <property type="match status" value="1"/>
</dbReference>
<dbReference type="InterPro" id="IPR011006">
    <property type="entry name" value="CheY-like_superfamily"/>
</dbReference>
<dbReference type="PANTHER" id="PTHR48111">
    <property type="entry name" value="REGULATOR OF RPOS"/>
    <property type="match status" value="1"/>
</dbReference>
<evidence type="ECO:0000256" key="1">
    <source>
        <dbReference type="ARBA" id="ARBA00022553"/>
    </source>
</evidence>
<feature type="modified residue" description="4-aspartylphosphate" evidence="4">
    <location>
        <position position="52"/>
    </location>
</feature>
<dbReference type="RefSeq" id="WP_380903071.1">
    <property type="nucleotide sequence ID" value="NZ_JBHUEG010000007.1"/>
</dbReference>
<dbReference type="SUPFAM" id="SSF46894">
    <property type="entry name" value="C-terminal effector domain of the bipartite response regulators"/>
    <property type="match status" value="1"/>
</dbReference>
<evidence type="ECO:0000259" key="7">
    <source>
        <dbReference type="PROSITE" id="PS51755"/>
    </source>
</evidence>
<evidence type="ECO:0000256" key="3">
    <source>
        <dbReference type="ARBA" id="ARBA00023125"/>
    </source>
</evidence>
<evidence type="ECO:0000259" key="6">
    <source>
        <dbReference type="PROSITE" id="PS50110"/>
    </source>
</evidence>
<dbReference type="InterPro" id="IPR001867">
    <property type="entry name" value="OmpR/PhoB-type_DNA-bd"/>
</dbReference>
<comment type="caution">
    <text evidence="8">The sequence shown here is derived from an EMBL/GenBank/DDBJ whole genome shotgun (WGS) entry which is preliminary data.</text>
</comment>
<dbReference type="SUPFAM" id="SSF52172">
    <property type="entry name" value="CheY-like"/>
    <property type="match status" value="1"/>
</dbReference>
<keyword evidence="9" id="KW-1185">Reference proteome</keyword>
<dbReference type="SMART" id="SM00862">
    <property type="entry name" value="Trans_reg_C"/>
    <property type="match status" value="1"/>
</dbReference>
<dbReference type="CDD" id="cd17574">
    <property type="entry name" value="REC_OmpR"/>
    <property type="match status" value="1"/>
</dbReference>
<sequence length="224" mass="25802">MIDVLLVEDEEKLGRIVSDSLRARKFRVRHCLDGVQGWKSFQLSKPDVVVLDIMMPRMDGFALAEKIRACDGAVPLLFLTARASVTDVLAGFNLGGNDYVKKPFHMDELIARVIALAKMRNKYNPTDCIPIGKYILNPIKQVLTLGDHHIHLSFRESELLRRLVERRNAVVPRREILFEFWDGEQMSSGRSLDVFVSRLRKYLKEDPDIRIVNVRHVGYQMKMP</sequence>
<keyword evidence="2" id="KW-0902">Two-component regulatory system</keyword>
<accession>A0ABW5KFV4</accession>